<feature type="coiled-coil region" evidence="5">
    <location>
        <begin position="277"/>
        <end position="339"/>
    </location>
</feature>
<dbReference type="PANTHER" id="PTHR15751:SF13">
    <property type="entry name" value="TRAFFICKING KINESIN-BINDING PROTEIN 2"/>
    <property type="match status" value="1"/>
</dbReference>
<accession>A0AAD7WBG0</accession>
<comment type="subcellular location">
    <subcellularLocation>
        <location evidence="1">Mitochondrion</location>
    </subcellularLocation>
</comment>
<feature type="region of interest" description="Disordered" evidence="6">
    <location>
        <begin position="684"/>
        <end position="741"/>
    </location>
</feature>
<evidence type="ECO:0000259" key="7">
    <source>
        <dbReference type="SMART" id="SM01423"/>
    </source>
</evidence>
<feature type="compositionally biased region" description="Low complexity" evidence="6">
    <location>
        <begin position="730"/>
        <end position="741"/>
    </location>
</feature>
<evidence type="ECO:0000256" key="4">
    <source>
        <dbReference type="ARBA" id="ARBA00023128"/>
    </source>
</evidence>
<feature type="compositionally biased region" description="Basic and acidic residues" evidence="6">
    <location>
        <begin position="605"/>
        <end position="614"/>
    </location>
</feature>
<dbReference type="GO" id="GO:0006605">
    <property type="term" value="P:protein targeting"/>
    <property type="evidence" value="ECO:0007669"/>
    <property type="project" value="TreeGrafter"/>
</dbReference>
<comment type="similarity">
    <text evidence="2">Belongs to the milton family.</text>
</comment>
<name>A0AAD7WBG0_9TELE</name>
<dbReference type="Pfam" id="PF12448">
    <property type="entry name" value="Milton"/>
    <property type="match status" value="1"/>
</dbReference>
<keyword evidence="10" id="KW-1185">Reference proteome</keyword>
<gene>
    <name evidence="9" type="ORF">AAFF_G00114950</name>
</gene>
<dbReference type="InterPro" id="IPR051946">
    <property type="entry name" value="Intracell_Traff-Reg"/>
</dbReference>
<keyword evidence="3 5" id="KW-0175">Coiled coil</keyword>
<dbReference type="PANTHER" id="PTHR15751">
    <property type="entry name" value="TRAFFICKING KINESIN-BINDING PROTEIN"/>
    <property type="match status" value="1"/>
</dbReference>
<dbReference type="SMART" id="SM01424">
    <property type="entry name" value="HAP1_N"/>
    <property type="match status" value="1"/>
</dbReference>
<evidence type="ECO:0000256" key="1">
    <source>
        <dbReference type="ARBA" id="ARBA00004173"/>
    </source>
</evidence>
<feature type="region of interest" description="Disordered" evidence="6">
    <location>
        <begin position="1"/>
        <end position="50"/>
    </location>
</feature>
<feature type="compositionally biased region" description="Pro residues" evidence="6">
    <location>
        <begin position="622"/>
        <end position="637"/>
    </location>
</feature>
<dbReference type="Proteomes" id="UP001221898">
    <property type="component" value="Unassembled WGS sequence"/>
</dbReference>
<dbReference type="GO" id="GO:0031410">
    <property type="term" value="C:cytoplasmic vesicle"/>
    <property type="evidence" value="ECO:0007669"/>
    <property type="project" value="TreeGrafter"/>
</dbReference>
<feature type="compositionally biased region" description="Basic and acidic residues" evidence="6">
    <location>
        <begin position="430"/>
        <end position="441"/>
    </location>
</feature>
<feature type="compositionally biased region" description="Low complexity" evidence="6">
    <location>
        <begin position="19"/>
        <end position="28"/>
    </location>
</feature>
<organism evidence="9 10">
    <name type="scientific">Aldrovandia affinis</name>
    <dbReference type="NCBI Taxonomy" id="143900"/>
    <lineage>
        <taxon>Eukaryota</taxon>
        <taxon>Metazoa</taxon>
        <taxon>Chordata</taxon>
        <taxon>Craniata</taxon>
        <taxon>Vertebrata</taxon>
        <taxon>Euteleostomi</taxon>
        <taxon>Actinopterygii</taxon>
        <taxon>Neopterygii</taxon>
        <taxon>Teleostei</taxon>
        <taxon>Notacanthiformes</taxon>
        <taxon>Halosauridae</taxon>
        <taxon>Aldrovandia</taxon>
    </lineage>
</organism>
<feature type="compositionally biased region" description="Polar residues" evidence="6">
    <location>
        <begin position="182"/>
        <end position="192"/>
    </location>
</feature>
<dbReference type="SMART" id="SM01423">
    <property type="entry name" value="Milton"/>
    <property type="match status" value="1"/>
</dbReference>
<dbReference type="GO" id="GO:1904115">
    <property type="term" value="C:axon cytoplasm"/>
    <property type="evidence" value="ECO:0007669"/>
    <property type="project" value="GOC"/>
</dbReference>
<dbReference type="GO" id="GO:0005739">
    <property type="term" value="C:mitochondrion"/>
    <property type="evidence" value="ECO:0007669"/>
    <property type="project" value="UniProtKB-SubCell"/>
</dbReference>
<dbReference type="GO" id="GO:0017022">
    <property type="term" value="F:myosin binding"/>
    <property type="evidence" value="ECO:0007669"/>
    <property type="project" value="TreeGrafter"/>
</dbReference>
<dbReference type="InterPro" id="IPR022154">
    <property type="entry name" value="TRAK1/2_C"/>
</dbReference>
<feature type="region of interest" description="Disordered" evidence="6">
    <location>
        <begin position="582"/>
        <end position="659"/>
    </location>
</feature>
<feature type="domain" description="Trafficking kinesin-binding protein C-terminal" evidence="7">
    <location>
        <begin position="395"/>
        <end position="538"/>
    </location>
</feature>
<dbReference type="Pfam" id="PF04849">
    <property type="entry name" value="HAP1_N"/>
    <property type="match status" value="1"/>
</dbReference>
<protein>
    <recommendedName>
        <fullName evidence="11">Trafficking protein, kinesin binding 2</fullName>
    </recommendedName>
</protein>
<feature type="compositionally biased region" description="Acidic residues" evidence="6">
    <location>
        <begin position="582"/>
        <end position="593"/>
    </location>
</feature>
<evidence type="ECO:0000256" key="5">
    <source>
        <dbReference type="SAM" id="Coils"/>
    </source>
</evidence>
<dbReference type="AlphaFoldDB" id="A0AAD7WBG0"/>
<feature type="region of interest" description="Disordered" evidence="6">
    <location>
        <begin position="868"/>
        <end position="892"/>
    </location>
</feature>
<sequence length="892" mass="97132">MSVEKTDSTCGPDEDSEESVSGSGAVAEPPYLCDSHDWEGSPRCSPEETSAISPVLAEETFRYMTFLTLDPSSSHPNSHILSPVLSAKRVGQMTKTYSDMDMVTHLLTERDQDLEMAALIGQSLLQRNHLLQERNTVVEEQLIQALDQVQQLQHVLGQKEELLRMVSRVSEESETDSSCSTPLQHSQPPPTTLSQLGALQSKLQELEEENQTLRSEACHLETETITYEEKEQQLVNDCVRELRASNSQMVALTDELSRKNDDLLRHQEDTTQLLIQMVELQHRVKELALEKEELRIHLQHSKDAQRQLTAELDEVHGRNAECTEMLQESQEEVKELRSRNTPCAGMRRHQSYGLLPMDSLAAEIEGSMRRELSLEEECAIQRSSQERVFQTVRSVNESVHHPAARPIPGSAHSGVVMTAQPFLSSVQLRSGDDSAPRDSRHGLGQPGSPGGSDLVSALHLLSLRRQNSLCERQFFQAERDRKLQALVGAGTEGAGREGRGCSSSNGSVSRLPDPSMASSSYKSFLPEKLQIVKPIAGSLTLHHWQQLAQPHLATVLDPHPGVVTKGFRPLPEDAVYRITDLEEEEEEEEEEEGITFQVQCTSTPVEKRERESERTPVCSPATVPPLSPPPQAPPTPQQQPESHVFSTPAPSAAHNPGRSLSSTFSTYTFTTCRILHPCDITQVTPSSSASGHPPSSLRSGPSTPVTPYRLSLGDSAPPPPPPRPHPSPRGRPASPSSSSFLASRPAELFLQEVYGLKPGRPRPAPLGLGPPRASVSLLERLRRLGLAGALQGAGSEGASASGQCHWDSVSFLAPGGGSMAAGLRRNRSLPAMAGGRSQTVYNFSHPAGAPPPKSAFLALPITPWGSLKEPSVTLSSSSSSSSVQAPPLPHKT</sequence>
<evidence type="ECO:0000256" key="2">
    <source>
        <dbReference type="ARBA" id="ARBA00007007"/>
    </source>
</evidence>
<reference evidence="9" key="1">
    <citation type="journal article" date="2023" name="Science">
        <title>Genome structures resolve the early diversification of teleost fishes.</title>
        <authorList>
            <person name="Parey E."/>
            <person name="Louis A."/>
            <person name="Montfort J."/>
            <person name="Bouchez O."/>
            <person name="Roques C."/>
            <person name="Iampietro C."/>
            <person name="Lluch J."/>
            <person name="Castinel A."/>
            <person name="Donnadieu C."/>
            <person name="Desvignes T."/>
            <person name="Floi Bucao C."/>
            <person name="Jouanno E."/>
            <person name="Wen M."/>
            <person name="Mejri S."/>
            <person name="Dirks R."/>
            <person name="Jansen H."/>
            <person name="Henkel C."/>
            <person name="Chen W.J."/>
            <person name="Zahm M."/>
            <person name="Cabau C."/>
            <person name="Klopp C."/>
            <person name="Thompson A.W."/>
            <person name="Robinson-Rechavi M."/>
            <person name="Braasch I."/>
            <person name="Lecointre G."/>
            <person name="Bobe J."/>
            <person name="Postlethwait J.H."/>
            <person name="Berthelot C."/>
            <person name="Roest Crollius H."/>
            <person name="Guiguen Y."/>
        </authorList>
    </citation>
    <scope>NUCLEOTIDE SEQUENCE</scope>
    <source>
        <strain evidence="9">NC1722</strain>
    </source>
</reference>
<evidence type="ECO:0000259" key="8">
    <source>
        <dbReference type="SMART" id="SM01424"/>
    </source>
</evidence>
<dbReference type="GO" id="GO:0098957">
    <property type="term" value="P:anterograde axonal transport of mitochondrion"/>
    <property type="evidence" value="ECO:0007669"/>
    <property type="project" value="TreeGrafter"/>
</dbReference>
<evidence type="ECO:0000313" key="10">
    <source>
        <dbReference type="Proteomes" id="UP001221898"/>
    </source>
</evidence>
<evidence type="ECO:0000313" key="9">
    <source>
        <dbReference type="EMBL" id="KAJ8389789.1"/>
    </source>
</evidence>
<proteinExistence type="inferred from homology"/>
<feature type="region of interest" description="Disordered" evidence="6">
    <location>
        <begin position="490"/>
        <end position="520"/>
    </location>
</feature>
<feature type="region of interest" description="Disordered" evidence="6">
    <location>
        <begin position="428"/>
        <end position="451"/>
    </location>
</feature>
<dbReference type="GO" id="GO:0022008">
    <property type="term" value="P:neurogenesis"/>
    <property type="evidence" value="ECO:0007669"/>
    <property type="project" value="TreeGrafter"/>
</dbReference>
<dbReference type="GO" id="GO:0030425">
    <property type="term" value="C:dendrite"/>
    <property type="evidence" value="ECO:0007669"/>
    <property type="project" value="TreeGrafter"/>
</dbReference>
<dbReference type="EMBL" id="JAINUG010000178">
    <property type="protein sequence ID" value="KAJ8389789.1"/>
    <property type="molecule type" value="Genomic_DNA"/>
</dbReference>
<keyword evidence="4" id="KW-0496">Mitochondrion</keyword>
<evidence type="ECO:0000256" key="3">
    <source>
        <dbReference type="ARBA" id="ARBA00023054"/>
    </source>
</evidence>
<evidence type="ECO:0000256" key="6">
    <source>
        <dbReference type="SAM" id="MobiDB-lite"/>
    </source>
</evidence>
<feature type="region of interest" description="Disordered" evidence="6">
    <location>
        <begin position="168"/>
        <end position="192"/>
    </location>
</feature>
<evidence type="ECO:0008006" key="11">
    <source>
        <dbReference type="Google" id="ProtNLM"/>
    </source>
</evidence>
<feature type="domain" description="HAP1 N-terminal" evidence="8">
    <location>
        <begin position="17"/>
        <end position="339"/>
    </location>
</feature>
<dbReference type="GO" id="GO:0050811">
    <property type="term" value="F:GABA receptor binding"/>
    <property type="evidence" value="ECO:0007669"/>
    <property type="project" value="TreeGrafter"/>
</dbReference>
<feature type="compositionally biased region" description="Pro residues" evidence="6">
    <location>
        <begin position="716"/>
        <end position="729"/>
    </location>
</feature>
<dbReference type="GO" id="GO:0047496">
    <property type="term" value="P:vesicle transport along microtubule"/>
    <property type="evidence" value="ECO:0007669"/>
    <property type="project" value="TreeGrafter"/>
</dbReference>
<dbReference type="InterPro" id="IPR006933">
    <property type="entry name" value="HAP1_N"/>
</dbReference>
<feature type="compositionally biased region" description="Low complexity" evidence="6">
    <location>
        <begin position="685"/>
        <end position="699"/>
    </location>
</feature>
<dbReference type="GO" id="GO:0048311">
    <property type="term" value="P:mitochondrion distribution"/>
    <property type="evidence" value="ECO:0007669"/>
    <property type="project" value="TreeGrafter"/>
</dbReference>
<comment type="caution">
    <text evidence="9">The sequence shown here is derived from an EMBL/GenBank/DDBJ whole genome shotgun (WGS) entry which is preliminary data.</text>
</comment>
<feature type="coiled-coil region" evidence="5">
    <location>
        <begin position="196"/>
        <end position="223"/>
    </location>
</feature>